<proteinExistence type="predicted"/>
<evidence type="ECO:0000313" key="1">
    <source>
        <dbReference type="Proteomes" id="UP000887564"/>
    </source>
</evidence>
<dbReference type="WBParaSite" id="PEQ_0000853301-mRNA-1">
    <property type="protein sequence ID" value="PEQ_0000853301-mRNA-1"/>
    <property type="gene ID" value="PEQ_0000853301"/>
</dbReference>
<organism evidence="1 2">
    <name type="scientific">Parascaris equorum</name>
    <name type="common">Equine roundworm</name>
    <dbReference type="NCBI Taxonomy" id="6256"/>
    <lineage>
        <taxon>Eukaryota</taxon>
        <taxon>Metazoa</taxon>
        <taxon>Ecdysozoa</taxon>
        <taxon>Nematoda</taxon>
        <taxon>Chromadorea</taxon>
        <taxon>Rhabditida</taxon>
        <taxon>Spirurina</taxon>
        <taxon>Ascaridomorpha</taxon>
        <taxon>Ascaridoidea</taxon>
        <taxon>Ascarididae</taxon>
        <taxon>Parascaris</taxon>
    </lineage>
</organism>
<keyword evidence="1" id="KW-1185">Reference proteome</keyword>
<dbReference type="Proteomes" id="UP000887564">
    <property type="component" value="Unplaced"/>
</dbReference>
<evidence type="ECO:0000313" key="2">
    <source>
        <dbReference type="WBParaSite" id="PEQ_0000853301-mRNA-1"/>
    </source>
</evidence>
<accession>A0A914RUL2</accession>
<dbReference type="AlphaFoldDB" id="A0A914RUL2"/>
<protein>
    <submittedName>
        <fullName evidence="2">Uncharacterized protein</fullName>
    </submittedName>
</protein>
<reference evidence="2" key="1">
    <citation type="submission" date="2022-11" db="UniProtKB">
        <authorList>
            <consortium name="WormBaseParasite"/>
        </authorList>
    </citation>
    <scope>IDENTIFICATION</scope>
</reference>
<sequence>MYFVCSWKKSAGECLIVCVHRTFGRAPKQHSKFTVENAKIFVPSGTDLDYVRSRQDQMDSLTNSLQERWKKACLEEPPPDDRQKIVVALPQYVIIMALYSAPSENRVKLSESRSSWYSFNVISPSKHNCHEMGLFRELQL</sequence>
<name>A0A914RUL2_PAREQ</name>